<dbReference type="AlphaFoldDB" id="A0A852SXK2"/>
<organism evidence="5 6">
    <name type="scientific">Leifsonia soli</name>
    <dbReference type="NCBI Taxonomy" id="582665"/>
    <lineage>
        <taxon>Bacteria</taxon>
        <taxon>Bacillati</taxon>
        <taxon>Actinomycetota</taxon>
        <taxon>Actinomycetes</taxon>
        <taxon>Micrococcales</taxon>
        <taxon>Microbacteriaceae</taxon>
        <taxon>Leifsonia</taxon>
    </lineage>
</organism>
<sequence length="439" mass="45044">MSDTEVVRLVTAVSGGAPGGGACSSDAAVERFARAALTTAVEPGDLEAGRLVAALGPEGVLRAVVEGHDAERVLRAARHAEVVPLRGAPRAAFEDASPERAAEDARAVRRIAECLERWRPRLSLDESCRAVERASRLGVQLLTPDSDAWPEGFASLEGGEPLALWIRGDPNRLARLEHSVALVGARASTDYGEHVAMEAAAGLVGRGFAVVSGGAYGIDAAAHRATLASGGLTVAFLAGGVDRLYPAGNSDLLRRIAGEGVLAAELPPGNAPTRWRFLMRNRLIAAAASATVVVEAGRRSGSLNTAGHAAQLGRPLGAVPGSILSPASAGCHRLIREYAAICVTSAEEMAELADPLGTGPTGSPAAAAVRPVEGEPRGGDAEGVVLSVLSSARRADADEIAARAALPFTTVAAILGRLDLAGRARESGGGWTLSERRHA</sequence>
<name>A0A852SXK2_9MICO</name>
<accession>A0A852SXK2</accession>
<dbReference type="PANTHER" id="PTHR43022:SF1">
    <property type="entry name" value="PROTEIN SMF"/>
    <property type="match status" value="1"/>
</dbReference>
<feature type="domain" description="Smf/DprA SLOG" evidence="3">
    <location>
        <begin position="141"/>
        <end position="351"/>
    </location>
</feature>
<dbReference type="Pfam" id="PF02481">
    <property type="entry name" value="DNA_processg_A"/>
    <property type="match status" value="1"/>
</dbReference>
<comment type="similarity">
    <text evidence="1">Belongs to the DprA/Smf family.</text>
</comment>
<feature type="region of interest" description="Disordered" evidence="2">
    <location>
        <begin position="356"/>
        <end position="378"/>
    </location>
</feature>
<dbReference type="InterPro" id="IPR003488">
    <property type="entry name" value="DprA"/>
</dbReference>
<dbReference type="RefSeq" id="WP_246297983.1">
    <property type="nucleotide sequence ID" value="NZ_BAAAPX010000001.1"/>
</dbReference>
<dbReference type="Pfam" id="PF17782">
    <property type="entry name" value="WHD_DprA"/>
    <property type="match status" value="1"/>
</dbReference>
<evidence type="ECO:0000313" key="6">
    <source>
        <dbReference type="Proteomes" id="UP000589620"/>
    </source>
</evidence>
<dbReference type="SUPFAM" id="SSF102405">
    <property type="entry name" value="MCP/YpsA-like"/>
    <property type="match status" value="1"/>
</dbReference>
<gene>
    <name evidence="5" type="ORF">BJ963_000739</name>
</gene>
<dbReference type="Proteomes" id="UP000589620">
    <property type="component" value="Unassembled WGS sequence"/>
</dbReference>
<keyword evidence="6" id="KW-1185">Reference proteome</keyword>
<dbReference type="NCBIfam" id="TIGR00732">
    <property type="entry name" value="dprA"/>
    <property type="match status" value="1"/>
</dbReference>
<protein>
    <submittedName>
        <fullName evidence="5">DNA processing protein</fullName>
    </submittedName>
</protein>
<dbReference type="GO" id="GO:0009294">
    <property type="term" value="P:DNA-mediated transformation"/>
    <property type="evidence" value="ECO:0007669"/>
    <property type="project" value="InterPro"/>
</dbReference>
<dbReference type="InterPro" id="IPR057666">
    <property type="entry name" value="DrpA_SLOG"/>
</dbReference>
<evidence type="ECO:0000256" key="2">
    <source>
        <dbReference type="SAM" id="MobiDB-lite"/>
    </source>
</evidence>
<evidence type="ECO:0000313" key="5">
    <source>
        <dbReference type="EMBL" id="NYD73220.1"/>
    </source>
</evidence>
<evidence type="ECO:0000256" key="1">
    <source>
        <dbReference type="ARBA" id="ARBA00006525"/>
    </source>
</evidence>
<evidence type="ECO:0000259" key="4">
    <source>
        <dbReference type="Pfam" id="PF17782"/>
    </source>
</evidence>
<dbReference type="InterPro" id="IPR041614">
    <property type="entry name" value="DprA_WH"/>
</dbReference>
<dbReference type="EMBL" id="JACCBJ010000001">
    <property type="protein sequence ID" value="NYD73220.1"/>
    <property type="molecule type" value="Genomic_DNA"/>
</dbReference>
<dbReference type="InterPro" id="IPR036388">
    <property type="entry name" value="WH-like_DNA-bd_sf"/>
</dbReference>
<dbReference type="Gene3D" id="3.40.50.450">
    <property type="match status" value="1"/>
</dbReference>
<feature type="domain" description="DprA winged helix" evidence="4">
    <location>
        <begin position="380"/>
        <end position="430"/>
    </location>
</feature>
<dbReference type="PANTHER" id="PTHR43022">
    <property type="entry name" value="PROTEIN SMF"/>
    <property type="match status" value="1"/>
</dbReference>
<evidence type="ECO:0000259" key="3">
    <source>
        <dbReference type="Pfam" id="PF02481"/>
    </source>
</evidence>
<comment type="caution">
    <text evidence="5">The sequence shown here is derived from an EMBL/GenBank/DDBJ whole genome shotgun (WGS) entry which is preliminary data.</text>
</comment>
<reference evidence="5 6" key="1">
    <citation type="submission" date="2020-07" db="EMBL/GenBank/DDBJ databases">
        <title>Sequencing the genomes of 1000 actinobacteria strains.</title>
        <authorList>
            <person name="Klenk H.-P."/>
        </authorList>
    </citation>
    <scope>NUCLEOTIDE SEQUENCE [LARGE SCALE GENOMIC DNA]</scope>
    <source>
        <strain evidence="5 6">DSM 23871</strain>
    </source>
</reference>
<dbReference type="Gene3D" id="1.10.10.10">
    <property type="entry name" value="Winged helix-like DNA-binding domain superfamily/Winged helix DNA-binding domain"/>
    <property type="match status" value="1"/>
</dbReference>
<proteinExistence type="inferred from homology"/>